<keyword evidence="2" id="KW-0507">mRNA processing</keyword>
<dbReference type="InterPro" id="IPR015943">
    <property type="entry name" value="WD40/YVTN_repeat-like_dom_sf"/>
</dbReference>
<evidence type="ECO:0000256" key="3">
    <source>
        <dbReference type="ARBA" id="ARBA00022728"/>
    </source>
</evidence>
<dbReference type="EMBL" id="LHPF02000002">
    <property type="protein sequence ID" value="PSC75527.1"/>
    <property type="molecule type" value="Genomic_DNA"/>
</dbReference>
<evidence type="ECO:0000256" key="6">
    <source>
        <dbReference type="ARBA" id="ARBA00038266"/>
    </source>
</evidence>
<dbReference type="SUPFAM" id="SSF50978">
    <property type="entry name" value="WD40 repeat-like"/>
    <property type="match status" value="1"/>
</dbReference>
<feature type="compositionally biased region" description="Low complexity" evidence="7">
    <location>
        <begin position="823"/>
        <end position="838"/>
    </location>
</feature>
<evidence type="ECO:0000256" key="5">
    <source>
        <dbReference type="ARBA" id="ARBA00023242"/>
    </source>
</evidence>
<keyword evidence="4" id="KW-0508">mRNA splicing</keyword>
<evidence type="ECO:0000259" key="10">
    <source>
        <dbReference type="Pfam" id="PF23726"/>
    </source>
</evidence>
<dbReference type="GO" id="GO:0003676">
    <property type="term" value="F:nucleic acid binding"/>
    <property type="evidence" value="ECO:0007669"/>
    <property type="project" value="InterPro"/>
</dbReference>
<dbReference type="InterPro" id="IPR018846">
    <property type="entry name" value="Beta-prop_RSE1/DDB1/CPSF1_1st"/>
</dbReference>
<dbReference type="GO" id="GO:0006397">
    <property type="term" value="P:mRNA processing"/>
    <property type="evidence" value="ECO:0007669"/>
    <property type="project" value="UniProtKB-KW"/>
</dbReference>
<feature type="domain" description="RSE1/DDB1/CPSF1 first beta-propeller" evidence="9">
    <location>
        <begin position="13"/>
        <end position="401"/>
    </location>
</feature>
<reference evidence="11 12" key="1">
    <citation type="journal article" date="2018" name="Plant J.">
        <title>Genome sequences of Chlorella sorokiniana UTEX 1602 and Micractinium conductrix SAG 241.80: implications to maltose excretion by a green alga.</title>
        <authorList>
            <person name="Arriola M.B."/>
            <person name="Velmurugan N."/>
            <person name="Zhang Y."/>
            <person name="Plunkett M.H."/>
            <person name="Hondzo H."/>
            <person name="Barney B.M."/>
        </authorList>
    </citation>
    <scope>NUCLEOTIDE SEQUENCE [LARGE SCALE GENOMIC DNA]</scope>
    <source>
        <strain evidence="11 12">SAG 241.80</strain>
    </source>
</reference>
<dbReference type="FunFam" id="2.130.10.10:FF:000031">
    <property type="entry name" value="Splicing factor 3b subunit 3"/>
    <property type="match status" value="1"/>
</dbReference>
<accession>A0A2P6VN93</accession>
<dbReference type="GO" id="GO:0008380">
    <property type="term" value="P:RNA splicing"/>
    <property type="evidence" value="ECO:0007669"/>
    <property type="project" value="UniProtKB-KW"/>
</dbReference>
<feature type="domain" description="RSE1/DDB1/CPSF1 second beta-propeller" evidence="10">
    <location>
        <begin position="445"/>
        <end position="764"/>
    </location>
</feature>
<protein>
    <submittedName>
        <fullName evidence="11">Splicing factor 3B subunit 3-like</fullName>
    </submittedName>
</protein>
<dbReference type="Gene3D" id="2.130.10.10">
    <property type="entry name" value="YVTN repeat-like/Quinoprotein amine dehydrogenase"/>
    <property type="match status" value="3"/>
</dbReference>
<dbReference type="InterPro" id="IPR058543">
    <property type="entry name" value="Beta-prop_RSE1/DDB1/CPSF1_2nd"/>
</dbReference>
<feature type="region of interest" description="Disordered" evidence="7">
    <location>
        <begin position="819"/>
        <end position="858"/>
    </location>
</feature>
<evidence type="ECO:0000259" key="9">
    <source>
        <dbReference type="Pfam" id="PF10433"/>
    </source>
</evidence>
<dbReference type="STRING" id="554055.A0A2P6VN93"/>
<evidence type="ECO:0000256" key="4">
    <source>
        <dbReference type="ARBA" id="ARBA00023187"/>
    </source>
</evidence>
<dbReference type="AlphaFoldDB" id="A0A2P6VN93"/>
<gene>
    <name evidence="11" type="ORF">C2E20_1204</name>
</gene>
<proteinExistence type="inferred from homology"/>
<dbReference type="GO" id="GO:0005681">
    <property type="term" value="C:spliceosomal complex"/>
    <property type="evidence" value="ECO:0007669"/>
    <property type="project" value="UniProtKB-KW"/>
</dbReference>
<evidence type="ECO:0000256" key="7">
    <source>
        <dbReference type="SAM" id="MobiDB-lite"/>
    </source>
</evidence>
<dbReference type="Gene3D" id="1.10.150.910">
    <property type="match status" value="1"/>
</dbReference>
<comment type="subcellular location">
    <subcellularLocation>
        <location evidence="1">Nucleus</location>
    </subcellularLocation>
</comment>
<dbReference type="PANTHER" id="PTHR10644">
    <property type="entry name" value="DNA REPAIR/RNA PROCESSING CPSF FAMILY"/>
    <property type="match status" value="1"/>
</dbReference>
<dbReference type="OrthoDB" id="436637at2759"/>
<dbReference type="Pfam" id="PF23726">
    <property type="entry name" value="Beta-prop_RSE1_2nd"/>
    <property type="match status" value="1"/>
</dbReference>
<keyword evidence="3" id="KW-0747">Spliceosome</keyword>
<sequence length="1216" mass="132450">MHLLNLTLSRPSAITCAIVGSFSAPKVHEIVAARGQVLELLRPDESGRVQVVHSTQVFGLIRSLAPFRFPGSQQDYVICGSDSGRVVILQYSNDKNCFQKVHQETYGKSGCRRIVPGEHMAVDPKGRACMIAAVEKAKFVYVLNRDNEARLTISSPLEAHKGSTLCYALTGLDVGFDNPTFAAIELDYGEADQDPTGEAASEAQKHLTLYELDLGLNHVVRKSSEPIDNGANMLIPVPGAGDGPGGVIVCAENFLIYRAPDHPEVKALIPRRTTLSAERGVLIIAATQFKQKSGFYIFVQSEYGDLYRVTLDYEGEQVKELKVRYFDTIPPCQSLCLMRKGFLFGAAEFGDHGLYQILSLGDDDTETAEASSATLMETEEGYQPVFLEPRALTNLELVDRMDSLAPITDMKVANLSNEEIPQIYAACGRGARSTLRVLRPGLAVTEMAVSPLPGNPTAVWTIKRSAADEFDAYIVVSFSNATLVLSIGETVEEVSDSGFNGNVPTLQVQLLADDSMLQIYPGGLRHMRPDRRINEWRAPGRKSVAKAATNERQVAVALSGGEILYFELNPQGMLVESEKREMGGDVSCLGIAPVPEGRQRSRFLAVGMFDGTARLLGLDPDQTLKVLGTQAVGATPESVLLLDSPAAGKDGGDEGAGSGALFLQVGLVNGVLLRTEVDKVTGQLSDTRTRFLGTRPPKLFAANVRGERSMLALSSRPWLGYSDQGKFQLVPMSYEALDYAAGFCSEQVPEGFVAVAKNTLRVIALERLGEFFNQQSLRLRYTPRKFVIHPDHKVLVVAEADHAAIPLAQREDLQSAAAMETDGGAQQDGAAGPAVAGPEADEAAAAREDQWGAPKGEPGQWASCVRVVDPVGLETTHCIEMDQNEAALSVCLVSFDSAPEAGTLLAVGTAQGLKFYPKECENGYVRIYRFLEEGRRLELVHRTAVEGVPAAMAAFKGRLLVGVDATLRLFDLGKKRLLRKCEYRRLPTRVATLSVAGSRVYAGDGQESMVFLRYKKADNQFYAFADDIVPRHITAALHLDYDTMAGADRFGNVFISRLPPEISAQVEEDPTGGKYAAQTGILGGAPNKLQTVNNFHVGEAVMALQRAVLQPGGRELIVYGTINGAIGVLYPFTSREDCDFFQHLEMHMRQEHPPLLGRDHLAYRSFYFPVKDVVDGDLCEQFPQLPADKARGVAEELDRSAGEVLKKLEDMRNRIV</sequence>
<dbReference type="Pfam" id="PF10433">
    <property type="entry name" value="Beta-prop_RSE1_1st"/>
    <property type="match status" value="1"/>
</dbReference>
<dbReference type="InterPro" id="IPR050358">
    <property type="entry name" value="RSE1/DDB1/CFT1"/>
</dbReference>
<dbReference type="InterPro" id="IPR004871">
    <property type="entry name" value="RSE1/DDB1/CPSF1_C"/>
</dbReference>
<evidence type="ECO:0000256" key="1">
    <source>
        <dbReference type="ARBA" id="ARBA00004123"/>
    </source>
</evidence>
<evidence type="ECO:0000313" key="12">
    <source>
        <dbReference type="Proteomes" id="UP000239649"/>
    </source>
</evidence>
<evidence type="ECO:0000259" key="8">
    <source>
        <dbReference type="Pfam" id="PF03178"/>
    </source>
</evidence>
<evidence type="ECO:0000256" key="2">
    <source>
        <dbReference type="ARBA" id="ARBA00022664"/>
    </source>
</evidence>
<name>A0A2P6VN93_9CHLO</name>
<evidence type="ECO:0000313" key="11">
    <source>
        <dbReference type="EMBL" id="PSC75527.1"/>
    </source>
</evidence>
<comment type="caution">
    <text evidence="11">The sequence shown here is derived from an EMBL/GenBank/DDBJ whole genome shotgun (WGS) entry which is preliminary data.</text>
</comment>
<feature type="domain" description="RSE1/DDB1/CPSF1 C-terminal" evidence="8">
    <location>
        <begin position="862"/>
        <end position="1182"/>
    </location>
</feature>
<organism evidence="11 12">
    <name type="scientific">Micractinium conductrix</name>
    <dbReference type="NCBI Taxonomy" id="554055"/>
    <lineage>
        <taxon>Eukaryota</taxon>
        <taxon>Viridiplantae</taxon>
        <taxon>Chlorophyta</taxon>
        <taxon>core chlorophytes</taxon>
        <taxon>Trebouxiophyceae</taxon>
        <taxon>Chlorellales</taxon>
        <taxon>Chlorellaceae</taxon>
        <taxon>Chlorella clade</taxon>
        <taxon>Micractinium</taxon>
    </lineage>
</organism>
<keyword evidence="5" id="KW-0539">Nucleus</keyword>
<dbReference type="FunFam" id="2.130.10.10:FF:001143">
    <property type="entry name" value="Pre-mRNA-splicing factor rse-1, putative"/>
    <property type="match status" value="1"/>
</dbReference>
<dbReference type="FunFam" id="1.10.150.910:FF:000002">
    <property type="entry name" value="Splicing factor 3B subunit 3"/>
    <property type="match status" value="1"/>
</dbReference>
<dbReference type="InterPro" id="IPR036322">
    <property type="entry name" value="WD40_repeat_dom_sf"/>
</dbReference>
<keyword evidence="12" id="KW-1185">Reference proteome</keyword>
<dbReference type="Pfam" id="PF03178">
    <property type="entry name" value="CPSF_A"/>
    <property type="match status" value="1"/>
</dbReference>
<dbReference type="Proteomes" id="UP000239649">
    <property type="component" value="Unassembled WGS sequence"/>
</dbReference>
<comment type="similarity">
    <text evidence="6">Belongs to the RSE1 family.</text>
</comment>